<proteinExistence type="predicted"/>
<dbReference type="AlphaFoldDB" id="A0A2I0R089"/>
<protein>
    <recommendedName>
        <fullName evidence="3">Secretion system C-terminal sorting domain-containing protein</fullName>
    </recommendedName>
</protein>
<dbReference type="Pfam" id="PF18962">
    <property type="entry name" value="Por_Secre_tail"/>
    <property type="match status" value="1"/>
</dbReference>
<accession>A0A2I0R089</accession>
<dbReference type="EMBL" id="PJNI01000015">
    <property type="protein sequence ID" value="PKR80012.1"/>
    <property type="molecule type" value="Genomic_DNA"/>
</dbReference>
<organism evidence="4 5">
    <name type="scientific">Brumimicrobium salinarum</name>
    <dbReference type="NCBI Taxonomy" id="2058658"/>
    <lineage>
        <taxon>Bacteria</taxon>
        <taxon>Pseudomonadati</taxon>
        <taxon>Bacteroidota</taxon>
        <taxon>Flavobacteriia</taxon>
        <taxon>Flavobacteriales</taxon>
        <taxon>Crocinitomicaceae</taxon>
        <taxon>Brumimicrobium</taxon>
    </lineage>
</organism>
<keyword evidence="5" id="KW-1185">Reference proteome</keyword>
<sequence length="295" mass="33102">MKKIYTFTLLGLLSLNTNAQIANPGFEEWNSALVNDWSSYFDYQFHGDLFDENNNPILPIEKMSDSPTEGEYYVKLNSFKLNSSTSPAHPDGNYGSIIRQVVSTNLIFEELRMDVKYDVKPGDAALILIQSIDVNNNILSNGSLKLTGTQSEFSSVTVNLTTFNQGTPEEYIISISSSAAEGIVNATEPIEPGSTISIDNIEIGNNLGTKKEKYDQEKIVMYPNPAKNVINFFVEKEQSGKIIIQSLLGKQVINTTFENHSRKININKLEKGVYFYSIYDSKGVLLNRRQFIVEH</sequence>
<feature type="domain" description="Secretion system C-terminal sorting" evidence="3">
    <location>
        <begin position="221"/>
        <end position="285"/>
    </location>
</feature>
<gene>
    <name evidence="4" type="ORF">CW751_12370</name>
</gene>
<comment type="caution">
    <text evidence="4">The sequence shown here is derived from an EMBL/GenBank/DDBJ whole genome shotgun (WGS) entry which is preliminary data.</text>
</comment>
<feature type="signal peptide" evidence="2">
    <location>
        <begin position="1"/>
        <end position="19"/>
    </location>
</feature>
<dbReference type="NCBIfam" id="TIGR04183">
    <property type="entry name" value="Por_Secre_tail"/>
    <property type="match status" value="1"/>
</dbReference>
<name>A0A2I0R089_9FLAO</name>
<dbReference type="OrthoDB" id="9816120at2"/>
<feature type="chain" id="PRO_5014151446" description="Secretion system C-terminal sorting domain-containing protein" evidence="2">
    <location>
        <begin position="20"/>
        <end position="295"/>
    </location>
</feature>
<evidence type="ECO:0000313" key="5">
    <source>
        <dbReference type="Proteomes" id="UP000236654"/>
    </source>
</evidence>
<keyword evidence="1 2" id="KW-0732">Signal</keyword>
<evidence type="ECO:0000256" key="1">
    <source>
        <dbReference type="ARBA" id="ARBA00022729"/>
    </source>
</evidence>
<reference evidence="4 5" key="1">
    <citation type="submission" date="2017-12" db="EMBL/GenBank/DDBJ databases">
        <title>The draft genome sequence of Brumimicrobium saltpan LHR20.</title>
        <authorList>
            <person name="Do Z.-J."/>
            <person name="Luo H.-R."/>
        </authorList>
    </citation>
    <scope>NUCLEOTIDE SEQUENCE [LARGE SCALE GENOMIC DNA]</scope>
    <source>
        <strain evidence="4 5">LHR20</strain>
    </source>
</reference>
<evidence type="ECO:0000313" key="4">
    <source>
        <dbReference type="EMBL" id="PKR80012.1"/>
    </source>
</evidence>
<evidence type="ECO:0000259" key="3">
    <source>
        <dbReference type="Pfam" id="PF18962"/>
    </source>
</evidence>
<dbReference type="Proteomes" id="UP000236654">
    <property type="component" value="Unassembled WGS sequence"/>
</dbReference>
<dbReference type="RefSeq" id="WP_101335337.1">
    <property type="nucleotide sequence ID" value="NZ_PJNI01000015.1"/>
</dbReference>
<dbReference type="InterPro" id="IPR026444">
    <property type="entry name" value="Secre_tail"/>
</dbReference>
<evidence type="ECO:0000256" key="2">
    <source>
        <dbReference type="SAM" id="SignalP"/>
    </source>
</evidence>